<dbReference type="EMBL" id="GBRH01190511">
    <property type="protein sequence ID" value="JAE07385.1"/>
    <property type="molecule type" value="Transcribed_RNA"/>
</dbReference>
<evidence type="ECO:0000313" key="1">
    <source>
        <dbReference type="EMBL" id="JAE07385.1"/>
    </source>
</evidence>
<name>A0A0A9F2V8_ARUDO</name>
<dbReference type="AlphaFoldDB" id="A0A0A9F2V8"/>
<reference evidence="1" key="1">
    <citation type="submission" date="2014-09" db="EMBL/GenBank/DDBJ databases">
        <authorList>
            <person name="Magalhaes I.L.F."/>
            <person name="Oliveira U."/>
            <person name="Santos F.R."/>
            <person name="Vidigal T.H.D.A."/>
            <person name="Brescovit A.D."/>
            <person name="Santos A.J."/>
        </authorList>
    </citation>
    <scope>NUCLEOTIDE SEQUENCE</scope>
    <source>
        <tissue evidence="1">Shoot tissue taken approximately 20 cm above the soil surface</tissue>
    </source>
</reference>
<reference evidence="1" key="2">
    <citation type="journal article" date="2015" name="Data Brief">
        <title>Shoot transcriptome of the giant reed, Arundo donax.</title>
        <authorList>
            <person name="Barrero R.A."/>
            <person name="Guerrero F.D."/>
            <person name="Moolhuijzen P."/>
            <person name="Goolsby J.A."/>
            <person name="Tidwell J."/>
            <person name="Bellgard S.E."/>
            <person name="Bellgard M.I."/>
        </authorList>
    </citation>
    <scope>NUCLEOTIDE SEQUENCE</scope>
    <source>
        <tissue evidence="1">Shoot tissue taken approximately 20 cm above the soil surface</tissue>
    </source>
</reference>
<accession>A0A0A9F2V8</accession>
<sequence length="22" mass="2456">MTLCLTWCLQLCDGPHQPLEGP</sequence>
<protein>
    <submittedName>
        <fullName evidence="1">Uncharacterized protein</fullName>
    </submittedName>
</protein>
<proteinExistence type="predicted"/>
<organism evidence="1">
    <name type="scientific">Arundo donax</name>
    <name type="common">Giant reed</name>
    <name type="synonym">Donax arundinaceus</name>
    <dbReference type="NCBI Taxonomy" id="35708"/>
    <lineage>
        <taxon>Eukaryota</taxon>
        <taxon>Viridiplantae</taxon>
        <taxon>Streptophyta</taxon>
        <taxon>Embryophyta</taxon>
        <taxon>Tracheophyta</taxon>
        <taxon>Spermatophyta</taxon>
        <taxon>Magnoliopsida</taxon>
        <taxon>Liliopsida</taxon>
        <taxon>Poales</taxon>
        <taxon>Poaceae</taxon>
        <taxon>PACMAD clade</taxon>
        <taxon>Arundinoideae</taxon>
        <taxon>Arundineae</taxon>
        <taxon>Arundo</taxon>
    </lineage>
</organism>